<dbReference type="PANTHER" id="PTHR24249">
    <property type="entry name" value="HISTAMINE RECEPTOR-RELATED G-PROTEIN COUPLED RECEPTOR"/>
    <property type="match status" value="1"/>
</dbReference>
<evidence type="ECO:0000256" key="3">
    <source>
        <dbReference type="ARBA" id="ARBA00022692"/>
    </source>
</evidence>
<evidence type="ECO:0000256" key="9">
    <source>
        <dbReference type="SAM" id="Phobius"/>
    </source>
</evidence>
<comment type="caution">
    <text evidence="11">The sequence shown here is derived from an EMBL/GenBank/DDBJ whole genome shotgun (WGS) entry which is preliminary data.</text>
</comment>
<feature type="transmembrane region" description="Helical" evidence="9">
    <location>
        <begin position="37"/>
        <end position="60"/>
    </location>
</feature>
<evidence type="ECO:0000256" key="5">
    <source>
        <dbReference type="ARBA" id="ARBA00023040"/>
    </source>
</evidence>
<evidence type="ECO:0000256" key="4">
    <source>
        <dbReference type="ARBA" id="ARBA00022989"/>
    </source>
</evidence>
<accession>A0A813TBC3</accession>
<evidence type="ECO:0000256" key="2">
    <source>
        <dbReference type="ARBA" id="ARBA00022475"/>
    </source>
</evidence>
<dbReference type="EMBL" id="CAJOAZ010002595">
    <property type="protein sequence ID" value="CAF3943334.1"/>
    <property type="molecule type" value="Genomic_DNA"/>
</dbReference>
<dbReference type="AlphaFoldDB" id="A0A813TBC3"/>
<keyword evidence="5" id="KW-0297">G-protein coupled receptor</keyword>
<evidence type="ECO:0000256" key="7">
    <source>
        <dbReference type="ARBA" id="ARBA00023170"/>
    </source>
</evidence>
<dbReference type="GO" id="GO:0005886">
    <property type="term" value="C:plasma membrane"/>
    <property type="evidence" value="ECO:0007669"/>
    <property type="project" value="UniProtKB-SubCell"/>
</dbReference>
<dbReference type="PROSITE" id="PS50262">
    <property type="entry name" value="G_PROTEIN_RECEP_F1_2"/>
    <property type="match status" value="1"/>
</dbReference>
<dbReference type="SUPFAM" id="SSF81321">
    <property type="entry name" value="Family A G protein-coupled receptor-like"/>
    <property type="match status" value="1"/>
</dbReference>
<evidence type="ECO:0000256" key="6">
    <source>
        <dbReference type="ARBA" id="ARBA00023136"/>
    </source>
</evidence>
<keyword evidence="8" id="KW-0807">Transducer</keyword>
<name>A0A813TBC3_9BILA</name>
<dbReference type="InterPro" id="IPR050569">
    <property type="entry name" value="TAAR"/>
</dbReference>
<dbReference type="Proteomes" id="UP000663844">
    <property type="component" value="Unassembled WGS sequence"/>
</dbReference>
<protein>
    <recommendedName>
        <fullName evidence="10">G-protein coupled receptors family 1 profile domain-containing protein</fullName>
    </recommendedName>
</protein>
<dbReference type="InterPro" id="IPR017452">
    <property type="entry name" value="GPCR_Rhodpsn_7TM"/>
</dbReference>
<evidence type="ECO:0000256" key="1">
    <source>
        <dbReference type="ARBA" id="ARBA00004651"/>
    </source>
</evidence>
<dbReference type="EMBL" id="CAJNOG010000033">
    <property type="protein sequence ID" value="CAF0806921.1"/>
    <property type="molecule type" value="Genomic_DNA"/>
</dbReference>
<evidence type="ECO:0000256" key="8">
    <source>
        <dbReference type="ARBA" id="ARBA00023224"/>
    </source>
</evidence>
<organism evidence="11 13">
    <name type="scientific">Adineta steineri</name>
    <dbReference type="NCBI Taxonomy" id="433720"/>
    <lineage>
        <taxon>Eukaryota</taxon>
        <taxon>Metazoa</taxon>
        <taxon>Spiralia</taxon>
        <taxon>Gnathifera</taxon>
        <taxon>Rotifera</taxon>
        <taxon>Eurotatoria</taxon>
        <taxon>Bdelloidea</taxon>
        <taxon>Adinetida</taxon>
        <taxon>Adinetidae</taxon>
        <taxon>Adineta</taxon>
    </lineage>
</organism>
<keyword evidence="4 9" id="KW-1133">Transmembrane helix</keyword>
<gene>
    <name evidence="11" type="ORF">JYZ213_LOCUS5564</name>
    <name evidence="12" type="ORF">OXD698_LOCUS26252</name>
</gene>
<dbReference type="Gene3D" id="1.20.1070.10">
    <property type="entry name" value="Rhodopsin 7-helix transmembrane proteins"/>
    <property type="match status" value="1"/>
</dbReference>
<evidence type="ECO:0000313" key="12">
    <source>
        <dbReference type="EMBL" id="CAF3943334.1"/>
    </source>
</evidence>
<keyword evidence="3 9" id="KW-0812">Transmembrane</keyword>
<evidence type="ECO:0000313" key="13">
    <source>
        <dbReference type="Proteomes" id="UP000663845"/>
    </source>
</evidence>
<feature type="transmembrane region" description="Helical" evidence="9">
    <location>
        <begin position="249"/>
        <end position="275"/>
    </location>
</feature>
<keyword evidence="6 9" id="KW-0472">Membrane</keyword>
<feature type="transmembrane region" description="Helical" evidence="9">
    <location>
        <begin position="112"/>
        <end position="132"/>
    </location>
</feature>
<feature type="transmembrane region" description="Helical" evidence="9">
    <location>
        <begin position="152"/>
        <end position="176"/>
    </location>
</feature>
<keyword evidence="7" id="KW-0675">Receptor</keyword>
<reference evidence="11" key="1">
    <citation type="submission" date="2021-02" db="EMBL/GenBank/DDBJ databases">
        <authorList>
            <person name="Nowell W R."/>
        </authorList>
    </citation>
    <scope>NUCLEOTIDE SEQUENCE</scope>
</reference>
<proteinExistence type="predicted"/>
<evidence type="ECO:0000259" key="10">
    <source>
        <dbReference type="PROSITE" id="PS50262"/>
    </source>
</evidence>
<comment type="subcellular location">
    <subcellularLocation>
        <location evidence="1">Cell membrane</location>
        <topology evidence="1">Multi-pass membrane protein</topology>
    </subcellularLocation>
</comment>
<sequence length="339" mass="39941">MMSARIKLLRNNNDSELLNNNTNTTTTTISDYRYIKLIILLSCQIISILCSLFIFVNIIHQPSKFIKPIGNHFIFVLLITSFIQVTTELSMVESYLRTGIVQPSNNSYCLFFNWYEFSLNGISLFVMFWATIERHILIFTRSIYHIRWKCIVFHYLPLSIATLYTPIFYGYVIFIYNCVNTWDYYELLCTSPCFYQNKILGSIDWLMNIIIPAFSIVLVNLILIIRVTCRSISVRITIQRKKKNRKMTVQLLVISSLFLIFWLPIAITGLIQQYFSPTFLIDIQFNIFFYLIYLIQLFLPFVCLISLPELKKEIRVKLHKWRRRNLIIDGASLQMATIG</sequence>
<dbReference type="Proteomes" id="UP000663845">
    <property type="component" value="Unassembled WGS sequence"/>
</dbReference>
<keyword evidence="2" id="KW-1003">Cell membrane</keyword>
<evidence type="ECO:0000313" key="11">
    <source>
        <dbReference type="EMBL" id="CAF0806921.1"/>
    </source>
</evidence>
<feature type="transmembrane region" description="Helical" evidence="9">
    <location>
        <begin position="205"/>
        <end position="228"/>
    </location>
</feature>
<feature type="domain" description="G-protein coupled receptors family 1 profile" evidence="10">
    <location>
        <begin position="50"/>
        <end position="303"/>
    </location>
</feature>
<feature type="transmembrane region" description="Helical" evidence="9">
    <location>
        <begin position="287"/>
        <end position="307"/>
    </location>
</feature>
<dbReference type="GO" id="GO:0004930">
    <property type="term" value="F:G protein-coupled receptor activity"/>
    <property type="evidence" value="ECO:0007669"/>
    <property type="project" value="UniProtKB-KW"/>
</dbReference>